<dbReference type="PANTHER" id="PTHR43537:SF53">
    <property type="entry name" value="HTH-TYPE TRANSCRIPTIONAL REPRESSOR NANR"/>
    <property type="match status" value="1"/>
</dbReference>
<protein>
    <submittedName>
        <fullName evidence="5">Transcriptional regulator, GntR family protein</fullName>
    </submittedName>
</protein>
<dbReference type="PROSITE" id="PS50949">
    <property type="entry name" value="HTH_GNTR"/>
    <property type="match status" value="1"/>
</dbReference>
<dbReference type="Proteomes" id="UP000005713">
    <property type="component" value="Unassembled WGS sequence"/>
</dbReference>
<dbReference type="RefSeq" id="WP_005858318.1">
    <property type="nucleotide sequence ID" value="NZ_AAYA01000005.1"/>
</dbReference>
<dbReference type="EMBL" id="AAYA01000005">
    <property type="protein sequence ID" value="EBA08410.1"/>
    <property type="molecule type" value="Genomic_DNA"/>
</dbReference>
<gene>
    <name evidence="5" type="ORF">SSE37_16398</name>
</gene>
<evidence type="ECO:0000259" key="4">
    <source>
        <dbReference type="PROSITE" id="PS50949"/>
    </source>
</evidence>
<keyword evidence="3" id="KW-0804">Transcription</keyword>
<keyword evidence="6" id="KW-1185">Reference proteome</keyword>
<dbReference type="InterPro" id="IPR036388">
    <property type="entry name" value="WH-like_DNA-bd_sf"/>
</dbReference>
<keyword evidence="1" id="KW-0805">Transcription regulation</keyword>
<dbReference type="GO" id="GO:0003677">
    <property type="term" value="F:DNA binding"/>
    <property type="evidence" value="ECO:0007669"/>
    <property type="project" value="UniProtKB-KW"/>
</dbReference>
<proteinExistence type="predicted"/>
<dbReference type="eggNOG" id="COG1802">
    <property type="taxonomic scope" value="Bacteria"/>
</dbReference>
<dbReference type="GO" id="GO:0003700">
    <property type="term" value="F:DNA-binding transcription factor activity"/>
    <property type="evidence" value="ECO:0007669"/>
    <property type="project" value="InterPro"/>
</dbReference>
<dbReference type="AlphaFoldDB" id="A3K2K1"/>
<dbReference type="InterPro" id="IPR008920">
    <property type="entry name" value="TF_FadR/GntR_C"/>
</dbReference>
<evidence type="ECO:0000256" key="3">
    <source>
        <dbReference type="ARBA" id="ARBA00023163"/>
    </source>
</evidence>
<dbReference type="InterPro" id="IPR011711">
    <property type="entry name" value="GntR_C"/>
</dbReference>
<dbReference type="SUPFAM" id="SSF46785">
    <property type="entry name" value="Winged helix' DNA-binding domain"/>
    <property type="match status" value="1"/>
</dbReference>
<dbReference type="Pfam" id="PF07729">
    <property type="entry name" value="FCD"/>
    <property type="match status" value="1"/>
</dbReference>
<reference evidence="5 6" key="1">
    <citation type="submission" date="2006-06" db="EMBL/GenBank/DDBJ databases">
        <authorList>
            <person name="Moran M.A."/>
            <person name="Ferriera S."/>
            <person name="Johnson J."/>
            <person name="Kravitz S."/>
            <person name="Beeson K."/>
            <person name="Sutton G."/>
            <person name="Rogers Y.-H."/>
            <person name="Friedman R."/>
            <person name="Frazier M."/>
            <person name="Venter J.C."/>
        </authorList>
    </citation>
    <scope>NUCLEOTIDE SEQUENCE [LARGE SCALE GENOMIC DNA]</scope>
    <source>
        <strain evidence="5 6">E-37</strain>
    </source>
</reference>
<dbReference type="InterPro" id="IPR036390">
    <property type="entry name" value="WH_DNA-bd_sf"/>
</dbReference>
<evidence type="ECO:0000313" key="5">
    <source>
        <dbReference type="EMBL" id="EBA08410.1"/>
    </source>
</evidence>
<dbReference type="SMART" id="SM00345">
    <property type="entry name" value="HTH_GNTR"/>
    <property type="match status" value="1"/>
</dbReference>
<evidence type="ECO:0000313" key="6">
    <source>
        <dbReference type="Proteomes" id="UP000005713"/>
    </source>
</evidence>
<evidence type="ECO:0000256" key="2">
    <source>
        <dbReference type="ARBA" id="ARBA00023125"/>
    </source>
</evidence>
<feature type="domain" description="HTH gntR-type" evidence="4">
    <location>
        <begin position="3"/>
        <end position="70"/>
    </location>
</feature>
<dbReference type="Gene3D" id="1.10.10.10">
    <property type="entry name" value="Winged helix-like DNA-binding domain superfamily/Winged helix DNA-binding domain"/>
    <property type="match status" value="1"/>
</dbReference>
<organism evidence="5 6">
    <name type="scientific">Sagittula stellata (strain ATCC 700073 / DSM 11524 / E-37)</name>
    <dbReference type="NCBI Taxonomy" id="388399"/>
    <lineage>
        <taxon>Bacteria</taxon>
        <taxon>Pseudomonadati</taxon>
        <taxon>Pseudomonadota</taxon>
        <taxon>Alphaproteobacteria</taxon>
        <taxon>Rhodobacterales</taxon>
        <taxon>Roseobacteraceae</taxon>
        <taxon>Sagittula</taxon>
    </lineage>
</organism>
<evidence type="ECO:0000256" key="1">
    <source>
        <dbReference type="ARBA" id="ARBA00023015"/>
    </source>
</evidence>
<dbReference type="SUPFAM" id="SSF48008">
    <property type="entry name" value="GntR ligand-binding domain-like"/>
    <property type="match status" value="1"/>
</dbReference>
<comment type="caution">
    <text evidence="5">The sequence shown here is derived from an EMBL/GenBank/DDBJ whole genome shotgun (WGS) entry which is preliminary data.</text>
</comment>
<name>A3K2K1_SAGS3</name>
<accession>A3K2K1</accession>
<dbReference type="InterPro" id="IPR000524">
    <property type="entry name" value="Tscrpt_reg_HTH_GntR"/>
</dbReference>
<sequence>MTVNKKTACLDDLRMRILKLDLPPGAELDETQVAAGYGLSRTPLREVFQVLAGEGYLRLEHNRGARVAAMDLAALRCLLQTGPLLLATMARQAAENREDAALPALRDAQAAFAAATDEGDAAAAALSNHSFHTQIACMAANPYLMPALRRLLIDHTRLTQGFFQPVKKKEKKQVRKVSQYHAALTAAIEAQDPEAAVSNMLQNWDLFRERIGKLMTPEALPISVETAEAMA</sequence>
<keyword evidence="2" id="KW-0238">DNA-binding</keyword>
<dbReference type="SMART" id="SM00895">
    <property type="entry name" value="FCD"/>
    <property type="match status" value="1"/>
</dbReference>
<dbReference type="Gene3D" id="1.20.120.530">
    <property type="entry name" value="GntR ligand-binding domain-like"/>
    <property type="match status" value="1"/>
</dbReference>
<dbReference type="PANTHER" id="PTHR43537">
    <property type="entry name" value="TRANSCRIPTIONAL REGULATOR, GNTR FAMILY"/>
    <property type="match status" value="1"/>
</dbReference>
<dbReference type="Pfam" id="PF00392">
    <property type="entry name" value="GntR"/>
    <property type="match status" value="1"/>
</dbReference>